<dbReference type="Gene3D" id="1.10.287.3510">
    <property type="match status" value="1"/>
</dbReference>
<name>A0A347Z667_9EUPU</name>
<feature type="transmembrane region" description="Helical" evidence="1">
    <location>
        <begin position="54"/>
        <end position="79"/>
    </location>
</feature>
<keyword evidence="1" id="KW-0472">Membrane</keyword>
<evidence type="ECO:0000313" key="2">
    <source>
        <dbReference type="EMBL" id="BBA10064.1"/>
    </source>
</evidence>
<proteinExistence type="predicted"/>
<evidence type="ECO:0000256" key="1">
    <source>
        <dbReference type="SAM" id="Phobius"/>
    </source>
</evidence>
<sequence length="94" mass="10404">MSILSFLFFLMLVVMGIFFSTKQQFLTALLIFETLVLISFVLSLMLIMSGMGKLYIFLLLLTLGVCEAAMGLGLLLSYIKMNGSDLINFSSLTS</sequence>
<geneLocation type="mitochondrion" evidence="2"/>
<keyword evidence="2" id="KW-0496">Mitochondrion</keyword>
<keyword evidence="1" id="KW-1133">Transmembrane helix</keyword>
<reference evidence="2" key="1">
    <citation type="journal article" date="2017" name="Zool. J. Linn. Soc.">
        <title>Molecular phylogeny, frequent parallel evolution and new system of Japanese clausiliid land snails (Gastropoda: Stylommatophora).</title>
        <authorList>
            <person name="Motochin R."/>
            <person name="Wang M."/>
            <person name="Ueshima R."/>
        </authorList>
    </citation>
    <scope>NUCLEOTIDE SEQUENCE</scope>
    <source>
        <strain evidence="2">478</strain>
        <tissue evidence="2">Muscle</tissue>
    </source>
</reference>
<keyword evidence="1" id="KW-0812">Transmembrane</keyword>
<dbReference type="EMBL" id="LC171896">
    <property type="protein sequence ID" value="BBA10064.1"/>
    <property type="molecule type" value="Genomic_DNA"/>
</dbReference>
<gene>
    <name evidence="2" type="primary">ND4L</name>
</gene>
<organism evidence="2">
    <name type="scientific">Megalophaedusa decussata</name>
    <dbReference type="NCBI Taxonomy" id="1885743"/>
    <lineage>
        <taxon>Eukaryota</taxon>
        <taxon>Metazoa</taxon>
        <taxon>Spiralia</taxon>
        <taxon>Lophotrochozoa</taxon>
        <taxon>Mollusca</taxon>
        <taxon>Gastropoda</taxon>
        <taxon>Heterobranchia</taxon>
        <taxon>Euthyneura</taxon>
        <taxon>Panpulmonata</taxon>
        <taxon>Eupulmonata</taxon>
        <taxon>Stylommatophora</taxon>
        <taxon>Helicina</taxon>
        <taxon>Clausilioidea</taxon>
        <taxon>Clausiliidae</taxon>
        <taxon>Phaedusinae</taxon>
        <taxon>Megalophaedusa</taxon>
    </lineage>
</organism>
<feature type="transmembrane region" description="Helical" evidence="1">
    <location>
        <begin position="26"/>
        <end position="47"/>
    </location>
</feature>
<accession>A0A347Z667</accession>
<dbReference type="AlphaFoldDB" id="A0A347Z667"/>
<protein>
    <submittedName>
        <fullName evidence="2">NADH dehydrogenase subunit 4L</fullName>
    </submittedName>
</protein>